<comment type="caution">
    <text evidence="1">The sequence shown here is derived from an EMBL/GenBank/DDBJ whole genome shotgun (WGS) entry which is preliminary data.</text>
</comment>
<proteinExistence type="predicted"/>
<accession>A0A5D6WMP7</accession>
<dbReference type="Proteomes" id="UP000322783">
    <property type="component" value="Unassembled WGS sequence"/>
</dbReference>
<keyword evidence="2" id="KW-1185">Reference proteome</keyword>
<organism evidence="1 2">
    <name type="scientific">Selenomonas caprae</name>
    <dbReference type="NCBI Taxonomy" id="2606905"/>
    <lineage>
        <taxon>Bacteria</taxon>
        <taxon>Bacillati</taxon>
        <taxon>Bacillota</taxon>
        <taxon>Negativicutes</taxon>
        <taxon>Selenomonadales</taxon>
        <taxon>Selenomonadaceae</taxon>
        <taxon>Selenomonas</taxon>
    </lineage>
</organism>
<dbReference type="AlphaFoldDB" id="A0A5D6WMP7"/>
<sequence length="72" mass="8329">MMKVYLIIIFWLANNRTMTISIPCPREDLTRREVEAAAYKMMKNKVLLSENGVPATGYKHAFLRTIDETLLP</sequence>
<evidence type="ECO:0000313" key="2">
    <source>
        <dbReference type="Proteomes" id="UP000322783"/>
    </source>
</evidence>
<dbReference type="Pfam" id="PF11148">
    <property type="entry name" value="DUF2922"/>
    <property type="match status" value="1"/>
</dbReference>
<protein>
    <submittedName>
        <fullName evidence="1">DUF2922 domain-containing protein</fullName>
    </submittedName>
</protein>
<dbReference type="InterPro" id="IPR021321">
    <property type="entry name" value="DUF2922"/>
</dbReference>
<dbReference type="RefSeq" id="WP_149189540.1">
    <property type="nucleotide sequence ID" value="NZ_VTOZ01000023.1"/>
</dbReference>
<reference evidence="1 2" key="1">
    <citation type="submission" date="2019-08" db="EMBL/GenBank/DDBJ databases">
        <title>Selenomonas sp. mPRGC5 and Selenomonas sp. mPRGC8 isolated from ruminal fluid of dairy goat (Capra hircus).</title>
        <authorList>
            <person name="Poothong S."/>
            <person name="Nuengjamnong C."/>
            <person name="Tanasupawat S."/>
        </authorList>
    </citation>
    <scope>NUCLEOTIDE SEQUENCE [LARGE SCALE GENOMIC DNA]</scope>
    <source>
        <strain evidence="2">mPRGC8</strain>
    </source>
</reference>
<dbReference type="EMBL" id="VTOZ01000023">
    <property type="protein sequence ID" value="TYZ27694.1"/>
    <property type="molecule type" value="Genomic_DNA"/>
</dbReference>
<gene>
    <name evidence="1" type="ORF">FZ041_10650</name>
</gene>
<evidence type="ECO:0000313" key="1">
    <source>
        <dbReference type="EMBL" id="TYZ27694.1"/>
    </source>
</evidence>
<name>A0A5D6WMP7_9FIRM</name>